<sequence>MALAEQELNEIAQVLERPDAGSMAFGELRRRFPKLALTRCDASDVTEAPFRSYAAFDLHLLDASDHCAGVTDDPAKATGLILAKRG</sequence>
<gene>
    <name evidence="1" type="ORF">JQ619_16940</name>
</gene>
<proteinExistence type="predicted"/>
<reference evidence="2" key="1">
    <citation type="journal article" date="2021" name="ISME J.">
        <title>Evolutionary origin and ecological implication of a unique nif island in free-living Bradyrhizobium lineages.</title>
        <authorList>
            <person name="Tao J."/>
        </authorList>
    </citation>
    <scope>NUCLEOTIDE SEQUENCE [LARGE SCALE GENOMIC DNA]</scope>
    <source>
        <strain evidence="2">SZCCT0094</strain>
    </source>
</reference>
<keyword evidence="2" id="KW-1185">Reference proteome</keyword>
<accession>A0ABS5G8K7</accession>
<evidence type="ECO:0000313" key="2">
    <source>
        <dbReference type="Proteomes" id="UP001314635"/>
    </source>
</evidence>
<dbReference type="EMBL" id="JAFCLK010000014">
    <property type="protein sequence ID" value="MBR1137456.1"/>
    <property type="molecule type" value="Genomic_DNA"/>
</dbReference>
<protein>
    <submittedName>
        <fullName evidence="1">Uncharacterized protein</fullName>
    </submittedName>
</protein>
<comment type="caution">
    <text evidence="1">The sequence shown here is derived from an EMBL/GenBank/DDBJ whole genome shotgun (WGS) entry which is preliminary data.</text>
</comment>
<dbReference type="Proteomes" id="UP001314635">
    <property type="component" value="Unassembled WGS sequence"/>
</dbReference>
<name>A0ABS5G8K7_9BRAD</name>
<evidence type="ECO:0000313" key="1">
    <source>
        <dbReference type="EMBL" id="MBR1137456.1"/>
    </source>
</evidence>
<organism evidence="1 2">
    <name type="scientific">Bradyrhizobium denitrificans</name>
    <dbReference type="NCBI Taxonomy" id="2734912"/>
    <lineage>
        <taxon>Bacteria</taxon>
        <taxon>Pseudomonadati</taxon>
        <taxon>Pseudomonadota</taxon>
        <taxon>Alphaproteobacteria</taxon>
        <taxon>Hyphomicrobiales</taxon>
        <taxon>Nitrobacteraceae</taxon>
        <taxon>Bradyrhizobium</taxon>
    </lineage>
</organism>
<dbReference type="RefSeq" id="WP_012045795.1">
    <property type="nucleotide sequence ID" value="NZ_JABFDP010000056.1"/>
</dbReference>